<dbReference type="EMBL" id="AJ632304">
    <property type="protein sequence ID" value="CAG17387.1"/>
    <property type="molecule type" value="Genomic_DNA"/>
</dbReference>
<dbReference type="InterPro" id="IPR003595">
    <property type="entry name" value="Tyr_Pase_cat"/>
</dbReference>
<evidence type="ECO:0000313" key="6">
    <source>
        <dbReference type="Proteomes" id="UP000203537"/>
    </source>
</evidence>
<dbReference type="InterPro" id="IPR000242">
    <property type="entry name" value="PTP_cat"/>
</dbReference>
<dbReference type="EMBL" id="AJ640099">
    <property type="protein sequence ID" value="CAG26735.1"/>
    <property type="molecule type" value="Genomic_DNA"/>
</dbReference>
<feature type="domain" description="Tyrosine specific protein phosphatases" evidence="3">
    <location>
        <begin position="203"/>
        <end position="283"/>
    </location>
</feature>
<dbReference type="InterPro" id="IPR050348">
    <property type="entry name" value="Protein-Tyr_Phosphatase"/>
</dbReference>
<dbReference type="SUPFAM" id="SSF52799">
    <property type="entry name" value="(Phosphotyrosine protein) phosphatases II"/>
    <property type="match status" value="1"/>
</dbReference>
<dbReference type="Pfam" id="PF00102">
    <property type="entry name" value="Y_phosphatase"/>
    <property type="match status" value="1"/>
</dbReference>
<dbReference type="PANTHER" id="PTHR19134:SF534">
    <property type="entry name" value="LD27988P"/>
    <property type="match status" value="1"/>
</dbReference>
<dbReference type="CDD" id="cd00047">
    <property type="entry name" value="PTPc"/>
    <property type="match status" value="1"/>
</dbReference>
<dbReference type="RefSeq" id="YP_184765.1">
    <property type="nucleotide sequence ID" value="NC_006633.1"/>
</dbReference>
<gene>
    <name evidence="4" type="primary">PTPP</name>
    <name evidence="5" type="synonym">CcBV PTPP</name>
    <name evidence="4" type="ORF">CcBV_1.9</name>
</gene>
<name>Q5ZP68_9VIRU</name>
<evidence type="ECO:0000313" key="5">
    <source>
        <dbReference type="EMBL" id="CAG26735.1"/>
    </source>
</evidence>
<accession>Q5ZP68</accession>
<dbReference type="PRINTS" id="PR00700">
    <property type="entry name" value="PRTYPHPHTASE"/>
</dbReference>
<reference evidence="4 6" key="2">
    <citation type="journal article" date="2004" name="Science">
        <title>Genome sequence of a polydnavirus: insights into symbiotic virus evolution.</title>
        <authorList>
            <person name="Espagne E."/>
            <person name="Dupuy C."/>
            <person name="Huguet E."/>
            <person name="Cattolico L."/>
            <person name="Provost B."/>
            <person name="Martins N."/>
            <person name="Poirie M."/>
            <person name="Periquet G."/>
            <person name="Drezen J.M."/>
        </authorList>
    </citation>
    <scope>NUCLEOTIDE SEQUENCE [LARGE SCALE GENOMIC DNA]</scope>
</reference>
<evidence type="ECO:0000259" key="2">
    <source>
        <dbReference type="PROSITE" id="PS50055"/>
    </source>
</evidence>
<dbReference type="Gene3D" id="3.90.190.10">
    <property type="entry name" value="Protein tyrosine phosphatase superfamily"/>
    <property type="match status" value="1"/>
</dbReference>
<dbReference type="PROSITE" id="PS50055">
    <property type="entry name" value="TYR_PHOSPHATASE_PTP"/>
    <property type="match status" value="1"/>
</dbReference>
<dbReference type="Proteomes" id="UP000203537">
    <property type="component" value="Genome"/>
</dbReference>
<dbReference type="InterPro" id="IPR000387">
    <property type="entry name" value="Tyr_Pase_dom"/>
</dbReference>
<proteinExistence type="inferred from homology"/>
<dbReference type="SMART" id="SM00404">
    <property type="entry name" value="PTPc_motif"/>
    <property type="match status" value="1"/>
</dbReference>
<evidence type="ECO:0000259" key="3">
    <source>
        <dbReference type="PROSITE" id="PS50056"/>
    </source>
</evidence>
<dbReference type="SMART" id="SM00194">
    <property type="entry name" value="PTPc"/>
    <property type="match status" value="1"/>
</dbReference>
<dbReference type="PROSITE" id="PS50056">
    <property type="entry name" value="TYR_PHOSPHATASE_2"/>
    <property type="match status" value="1"/>
</dbReference>
<dbReference type="GeneID" id="3238773"/>
<comment type="similarity">
    <text evidence="1">Belongs to the protein-tyrosine phosphatase family.</text>
</comment>
<dbReference type="GO" id="GO:0004725">
    <property type="term" value="F:protein tyrosine phosphatase activity"/>
    <property type="evidence" value="ECO:0007669"/>
    <property type="project" value="InterPro"/>
</dbReference>
<protein>
    <submittedName>
        <fullName evidence="4">PTPP protein</fullName>
    </submittedName>
    <submittedName>
        <fullName evidence="5">Protein tyrosine phosphatase</fullName>
    </submittedName>
</protein>
<organism evidence="4 6">
    <name type="scientific">Bracoviriform congregatae</name>
    <dbReference type="NCBI Taxonomy" id="39640"/>
    <lineage>
        <taxon>Viruses</taxon>
        <taxon>Viruses incertae sedis</taxon>
        <taxon>Polydnaviriformidae</taxon>
        <taxon>Bracoviriform</taxon>
    </lineage>
</organism>
<evidence type="ECO:0000256" key="1">
    <source>
        <dbReference type="ARBA" id="ARBA00009580"/>
    </source>
</evidence>
<feature type="domain" description="Tyrosine-protein phosphatase" evidence="2">
    <location>
        <begin position="27"/>
        <end position="292"/>
    </location>
</feature>
<dbReference type="KEGG" id="vg:3238773"/>
<dbReference type="InterPro" id="IPR029021">
    <property type="entry name" value="Prot-tyrosine_phosphatase-like"/>
</dbReference>
<evidence type="ECO:0000313" key="4">
    <source>
        <dbReference type="EMBL" id="CAG17387.1"/>
    </source>
</evidence>
<dbReference type="PANTHER" id="PTHR19134">
    <property type="entry name" value="RECEPTOR-TYPE TYROSINE-PROTEIN PHOSPHATASE"/>
    <property type="match status" value="1"/>
</dbReference>
<sequence length="297" mass="34208">MGCVYSKTLSRKSLLKLIDKRNASTIIYDEHQEIMNMVLSGSLCSSASTETLQRSQREEEELLFEDSRVVLSDETGSCTPTNASYINGFKDPQAYIATRTPDSESTIFNFWRMIWQHQTEIIVMLDQPEENLYAASLWNSDEESLLQVGQLSIKKFRAHQNNSSFQILRVLITHEDGATLNVNYFLFKNWQRQGLPPSECHVLDLIFMTRLYNKSAVTPESVKGYKSPIVVHCSDGLQRSMVFCAVDIGISSISIRGEVNLYSIVSNLRKERHNCLYDVNDYTMCYLLLHYYCMFYM</sequence>
<reference evidence="5" key="1">
    <citation type="journal article" date="2004" name="J. Virol.">
        <title>Bracoviruses contain a large multigene family coding for protein tyrosine phosphatases.</title>
        <authorList>
            <person name="Provost B."/>
            <person name="Varricchio P."/>
            <person name="Arana E."/>
            <person name="Espagne E."/>
            <person name="Falabella P."/>
            <person name="Huguet E."/>
            <person name="La Scaleia R."/>
            <person name="Cattolico L."/>
            <person name="Poirie M."/>
            <person name="Malva C."/>
            <person name="Olszewski J.A."/>
            <person name="Pennacchio F."/>
            <person name="Drezen J.M."/>
        </authorList>
    </citation>
    <scope>NUCLEOTIDE SEQUENCE</scope>
</reference>